<keyword evidence="5" id="KW-0295">Fungicide</keyword>
<keyword evidence="11" id="KW-0808">Transferase</keyword>
<dbReference type="GO" id="GO:0031640">
    <property type="term" value="P:killing of cells of another organism"/>
    <property type="evidence" value="ECO:0007669"/>
    <property type="project" value="UniProtKB-KW"/>
</dbReference>
<keyword evidence="3" id="KW-0964">Secreted</keyword>
<dbReference type="PANTHER" id="PTHR33830">
    <property type="entry name" value="DEFENSIN-LIKE PROTEIN 184-RELATED"/>
    <property type="match status" value="1"/>
</dbReference>
<keyword evidence="6 9" id="KW-0732">Signal</keyword>
<keyword evidence="8" id="KW-1015">Disulfide bond</keyword>
<organism evidence="11 12">
    <name type="scientific">Arabidopsis suecica</name>
    <name type="common">Swedish thale-cress</name>
    <name type="synonym">Cardaminopsis suecica</name>
    <dbReference type="NCBI Taxonomy" id="45249"/>
    <lineage>
        <taxon>Eukaryota</taxon>
        <taxon>Viridiplantae</taxon>
        <taxon>Streptophyta</taxon>
        <taxon>Embryophyta</taxon>
        <taxon>Tracheophyta</taxon>
        <taxon>Spermatophyta</taxon>
        <taxon>Magnoliopsida</taxon>
        <taxon>eudicotyledons</taxon>
        <taxon>Gunneridae</taxon>
        <taxon>Pentapetalae</taxon>
        <taxon>rosids</taxon>
        <taxon>malvids</taxon>
        <taxon>Brassicales</taxon>
        <taxon>Brassicaceae</taxon>
        <taxon>Camelineae</taxon>
        <taxon>Arabidopsis</taxon>
    </lineage>
</organism>
<evidence type="ECO:0000256" key="9">
    <source>
        <dbReference type="SAM" id="SignalP"/>
    </source>
</evidence>
<proteinExistence type="inferred from homology"/>
<evidence type="ECO:0000256" key="5">
    <source>
        <dbReference type="ARBA" id="ARBA00022577"/>
    </source>
</evidence>
<dbReference type="Pfam" id="PF13966">
    <property type="entry name" value="zf-RVT"/>
    <property type="match status" value="1"/>
</dbReference>
<accession>A0A8T1ZDB0</accession>
<feature type="domain" description="Reverse transcriptase zinc-binding" evidence="10">
    <location>
        <begin position="88"/>
        <end position="170"/>
    </location>
</feature>
<evidence type="ECO:0000259" key="10">
    <source>
        <dbReference type="Pfam" id="PF13966"/>
    </source>
</evidence>
<keyword evidence="11" id="KW-0548">Nucleotidyltransferase</keyword>
<dbReference type="GO" id="GO:0003964">
    <property type="term" value="F:RNA-directed DNA polymerase activity"/>
    <property type="evidence" value="ECO:0007669"/>
    <property type="project" value="UniProtKB-KW"/>
</dbReference>
<sequence>MAKISCSYFLILMLVLSVFSVVEKAKGDRRCTLLIDLSPCYPDDCRLNCYAERNGVGECIASKVVPTSADGKDTHLWRHSSDDYRPIFSAARTWDKLRTRREDKDCAKVIWFPQAVPRFAFIAWLAINDRLSTGVRMRQWGGVQQCVFGGERENSRDHLFFACPFSYLVWLDVAGGLMHMDPDPDWTNTLLGLCTQQQVGDRYILLRIAFQATIHCLWRERNDRRHNKSSCSHTHVLKTIEKSVRTRIMSLRYFESRNLRGLLQEWFRSRVRR</sequence>
<name>A0A8T1ZDB0_ARASU</name>
<dbReference type="GO" id="GO:0005576">
    <property type="term" value="C:extracellular region"/>
    <property type="evidence" value="ECO:0007669"/>
    <property type="project" value="UniProtKB-SubCell"/>
</dbReference>
<dbReference type="AlphaFoldDB" id="A0A8T1ZDB0"/>
<evidence type="ECO:0000256" key="3">
    <source>
        <dbReference type="ARBA" id="ARBA00022525"/>
    </source>
</evidence>
<keyword evidence="12" id="KW-1185">Reference proteome</keyword>
<evidence type="ECO:0000256" key="4">
    <source>
        <dbReference type="ARBA" id="ARBA00022529"/>
    </source>
</evidence>
<evidence type="ECO:0000256" key="8">
    <source>
        <dbReference type="ARBA" id="ARBA00023157"/>
    </source>
</evidence>
<feature type="signal peptide" evidence="9">
    <location>
        <begin position="1"/>
        <end position="27"/>
    </location>
</feature>
<protein>
    <submittedName>
        <fullName evidence="11">Reverse transcriptase zinc-binding domain</fullName>
    </submittedName>
</protein>
<dbReference type="Proteomes" id="UP000694251">
    <property type="component" value="Chromosome 11"/>
</dbReference>
<evidence type="ECO:0000256" key="2">
    <source>
        <dbReference type="ARBA" id="ARBA00006722"/>
    </source>
</evidence>
<dbReference type="EMBL" id="JAEFBJ010000011">
    <property type="protein sequence ID" value="KAG7557175.1"/>
    <property type="molecule type" value="Genomic_DNA"/>
</dbReference>
<dbReference type="PANTHER" id="PTHR33830:SF36">
    <property type="entry name" value="DEFENSIN-LIKE PROTEIN 155-RELATED"/>
    <property type="match status" value="1"/>
</dbReference>
<evidence type="ECO:0000313" key="12">
    <source>
        <dbReference type="Proteomes" id="UP000694251"/>
    </source>
</evidence>
<evidence type="ECO:0000256" key="6">
    <source>
        <dbReference type="ARBA" id="ARBA00022729"/>
    </source>
</evidence>
<evidence type="ECO:0000256" key="7">
    <source>
        <dbReference type="ARBA" id="ARBA00022821"/>
    </source>
</evidence>
<keyword evidence="4" id="KW-0929">Antimicrobial</keyword>
<keyword evidence="7" id="KW-0611">Plant defense</keyword>
<evidence type="ECO:0000256" key="1">
    <source>
        <dbReference type="ARBA" id="ARBA00004613"/>
    </source>
</evidence>
<comment type="similarity">
    <text evidence="2">Belongs to the DEFL family.</text>
</comment>
<comment type="subcellular location">
    <subcellularLocation>
        <location evidence="1">Secreted</location>
    </subcellularLocation>
</comment>
<dbReference type="InterPro" id="IPR026960">
    <property type="entry name" value="RVT-Znf"/>
</dbReference>
<keyword evidence="11" id="KW-0695">RNA-directed DNA polymerase</keyword>
<feature type="chain" id="PRO_5035917018" evidence="9">
    <location>
        <begin position="28"/>
        <end position="273"/>
    </location>
</feature>
<dbReference type="Pfam" id="PF07333">
    <property type="entry name" value="SLR1-BP"/>
    <property type="match status" value="1"/>
</dbReference>
<evidence type="ECO:0000313" key="11">
    <source>
        <dbReference type="EMBL" id="KAG7557175.1"/>
    </source>
</evidence>
<reference evidence="11 12" key="1">
    <citation type="submission" date="2020-12" db="EMBL/GenBank/DDBJ databases">
        <title>Concerted genomic and epigenomic changes stabilize Arabidopsis allopolyploids.</title>
        <authorList>
            <person name="Chen Z."/>
        </authorList>
    </citation>
    <scope>NUCLEOTIDE SEQUENCE [LARGE SCALE GENOMIC DNA]</scope>
    <source>
        <strain evidence="11">As9502</strain>
        <tissue evidence="11">Leaf</tissue>
    </source>
</reference>
<comment type="caution">
    <text evidence="11">The sequence shown here is derived from an EMBL/GenBank/DDBJ whole genome shotgun (WGS) entry which is preliminary data.</text>
</comment>
<dbReference type="GO" id="GO:0050832">
    <property type="term" value="P:defense response to fungus"/>
    <property type="evidence" value="ECO:0007669"/>
    <property type="project" value="UniProtKB-KW"/>
</dbReference>
<dbReference type="OrthoDB" id="1938625at2759"/>
<dbReference type="InterPro" id="IPR010851">
    <property type="entry name" value="DEFL"/>
</dbReference>
<gene>
    <name evidence="11" type="ORF">ISN44_As11g031660</name>
</gene>